<dbReference type="RefSeq" id="WP_344259405.1">
    <property type="nucleotide sequence ID" value="NZ_BAAAMJ010000010.1"/>
</dbReference>
<feature type="transmembrane region" description="Helical" evidence="1">
    <location>
        <begin position="6"/>
        <end position="28"/>
    </location>
</feature>
<keyword evidence="3" id="KW-1185">Reference proteome</keyword>
<sequence length="83" mass="9436">MDTATAVVTIAWVFIVKLSALLAIWLRLRWRARQELTRRRHVSGVAAAIGRGGRLELDEEFPDGHRVRMTITRPENAEEKQAA</sequence>
<protein>
    <submittedName>
        <fullName evidence="2">Uncharacterized protein</fullName>
    </submittedName>
</protein>
<evidence type="ECO:0000256" key="1">
    <source>
        <dbReference type="SAM" id="Phobius"/>
    </source>
</evidence>
<keyword evidence="1" id="KW-1133">Transmembrane helix</keyword>
<reference evidence="2 3" key="1">
    <citation type="journal article" date="2019" name="Int. J. Syst. Evol. Microbiol.">
        <title>The Global Catalogue of Microorganisms (GCM) 10K type strain sequencing project: providing services to taxonomists for standard genome sequencing and annotation.</title>
        <authorList>
            <consortium name="The Broad Institute Genomics Platform"/>
            <consortium name="The Broad Institute Genome Sequencing Center for Infectious Disease"/>
            <person name="Wu L."/>
            <person name="Ma J."/>
        </authorList>
    </citation>
    <scope>NUCLEOTIDE SEQUENCE [LARGE SCALE GENOMIC DNA]</scope>
    <source>
        <strain evidence="2 3">JCM 13581</strain>
    </source>
</reference>
<evidence type="ECO:0000313" key="2">
    <source>
        <dbReference type="EMBL" id="GAA1903234.1"/>
    </source>
</evidence>
<organism evidence="2 3">
    <name type="scientific">Streptomyces sodiiphilus</name>
    <dbReference type="NCBI Taxonomy" id="226217"/>
    <lineage>
        <taxon>Bacteria</taxon>
        <taxon>Bacillati</taxon>
        <taxon>Actinomycetota</taxon>
        <taxon>Actinomycetes</taxon>
        <taxon>Kitasatosporales</taxon>
        <taxon>Streptomycetaceae</taxon>
        <taxon>Streptomyces</taxon>
    </lineage>
</organism>
<gene>
    <name evidence="2" type="ORF">GCM10009716_11480</name>
</gene>
<dbReference type="EMBL" id="BAAAMJ010000010">
    <property type="protein sequence ID" value="GAA1903234.1"/>
    <property type="molecule type" value="Genomic_DNA"/>
</dbReference>
<evidence type="ECO:0000313" key="3">
    <source>
        <dbReference type="Proteomes" id="UP001501303"/>
    </source>
</evidence>
<keyword evidence="1" id="KW-0472">Membrane</keyword>
<comment type="caution">
    <text evidence="2">The sequence shown here is derived from an EMBL/GenBank/DDBJ whole genome shotgun (WGS) entry which is preliminary data.</text>
</comment>
<proteinExistence type="predicted"/>
<keyword evidence="1" id="KW-0812">Transmembrane</keyword>
<dbReference type="Proteomes" id="UP001501303">
    <property type="component" value="Unassembled WGS sequence"/>
</dbReference>
<accession>A0ABN2NXQ2</accession>
<name>A0ABN2NXQ2_9ACTN</name>